<name>A0A839ISI0_9GAMM</name>
<dbReference type="GO" id="GO:0016655">
    <property type="term" value="F:oxidoreductase activity, acting on NAD(P)H, quinone or similar compound as acceptor"/>
    <property type="evidence" value="ECO:0007669"/>
    <property type="project" value="UniProtKB-UniRule"/>
</dbReference>
<protein>
    <recommendedName>
        <fullName evidence="8">Na(+)-translocating NADH-quinone reductase subunit A</fullName>
        <shortName evidence="8">Na(+)-NQR subunit A</shortName>
        <shortName evidence="8">Na(+)-translocating NQR subunit A</shortName>
        <ecNumber evidence="8">7.2.1.1</ecNumber>
    </recommendedName>
    <alternativeName>
        <fullName evidence="8">NQR complex subunit A</fullName>
    </alternativeName>
    <alternativeName>
        <fullName evidence="8">NQR-1 subunit A</fullName>
    </alternativeName>
</protein>
<feature type="domain" description="NqrA N-terminal barrel-sandwich hybrid" evidence="9">
    <location>
        <begin position="2"/>
        <end position="94"/>
    </location>
</feature>
<sequence length="450" mass="48324">MIKIKRGLDLPLAGAPAQSIDNATPVRSVAVVGPDYVGMKPTMAVRVGDQVKLGQELFSDKKTPGVKYTAPAAGEVIAVNRGERRVLQSVVIKVAEQEEKVQFAKYDQGQLAGLDRNKVQENLIESGLWTALRTRPFSRVPAPGSTPNSVFVTAMDTNPLAADPAVVLQGQESDFQAGLNVLSNLTDGKVFVCKAAGASIPVQAGGSVVVEEFDGPHPAGLAGTHIHYLDPVSISKTVWTVGYQDVVAIGQLFLTGELNTDRVVAVAGPEAKNPRLLKTRQGASLEDLCASEVSDRASVRLISGSVFGGRTAEGAFSFLGRYQTQVSVLKEGNHREFMGWMSPGKDKHSMLNIYVSKLFGLTNYAPSTNTNGSERAMVPVGTYERVMPLDILPTQLLRALVVGDIESAMQLGCLELEEEDLALCTYVCTGKYEYGPILRNNLTNIVKEGY</sequence>
<comment type="catalytic activity">
    <reaction evidence="8">
        <text>a ubiquinone + n Na(+)(in) + NADH + H(+) = a ubiquinol + n Na(+)(out) + NAD(+)</text>
        <dbReference type="Rhea" id="RHEA:47748"/>
        <dbReference type="Rhea" id="RHEA-COMP:9565"/>
        <dbReference type="Rhea" id="RHEA-COMP:9566"/>
        <dbReference type="ChEBI" id="CHEBI:15378"/>
        <dbReference type="ChEBI" id="CHEBI:16389"/>
        <dbReference type="ChEBI" id="CHEBI:17976"/>
        <dbReference type="ChEBI" id="CHEBI:29101"/>
        <dbReference type="ChEBI" id="CHEBI:57540"/>
        <dbReference type="ChEBI" id="CHEBI:57945"/>
        <dbReference type="EC" id="7.2.1.1"/>
    </reaction>
</comment>
<keyword evidence="5 8" id="KW-0406">Ion transport</keyword>
<dbReference type="NCBIfam" id="NF003759">
    <property type="entry name" value="PRK05352.1-2"/>
    <property type="match status" value="1"/>
</dbReference>
<dbReference type="RefSeq" id="WP_182809283.1">
    <property type="nucleotide sequence ID" value="NZ_JACJFM010000015.1"/>
</dbReference>
<feature type="domain" description="NqrA second alpha/beta" evidence="11">
    <location>
        <begin position="114"/>
        <end position="258"/>
    </location>
</feature>
<dbReference type="GO" id="GO:0006814">
    <property type="term" value="P:sodium ion transport"/>
    <property type="evidence" value="ECO:0007669"/>
    <property type="project" value="UniProtKB-UniRule"/>
</dbReference>
<evidence type="ECO:0000256" key="7">
    <source>
        <dbReference type="ARBA" id="ARBA00023201"/>
    </source>
</evidence>
<keyword evidence="13" id="KW-1185">Reference proteome</keyword>
<dbReference type="PANTHER" id="PTHR37839:SF1">
    <property type="entry name" value="NA(+)-TRANSLOCATING NADH-QUINONE REDUCTASE SUBUNIT A"/>
    <property type="match status" value="1"/>
</dbReference>
<accession>A0A839ISI0</accession>
<evidence type="ECO:0000256" key="4">
    <source>
        <dbReference type="ARBA" id="ARBA00023053"/>
    </source>
</evidence>
<dbReference type="InterPro" id="IPR056148">
    <property type="entry name" value="NQRA_2nd"/>
</dbReference>
<dbReference type="NCBIfam" id="NF003761">
    <property type="entry name" value="PRK05352.1-4"/>
    <property type="match status" value="1"/>
</dbReference>
<feature type="domain" description="Na(+)-translocating NADH-quinone reductase subunit A C-terminal" evidence="10">
    <location>
        <begin position="263"/>
        <end position="313"/>
    </location>
</feature>
<dbReference type="PANTHER" id="PTHR37839">
    <property type="entry name" value="NA(+)-TRANSLOCATING NADH-QUINONE REDUCTASE SUBUNIT A"/>
    <property type="match status" value="1"/>
</dbReference>
<evidence type="ECO:0000256" key="6">
    <source>
        <dbReference type="ARBA" id="ARBA00023075"/>
    </source>
</evidence>
<evidence type="ECO:0000313" key="13">
    <source>
        <dbReference type="Proteomes" id="UP000565262"/>
    </source>
</evidence>
<evidence type="ECO:0000259" key="11">
    <source>
        <dbReference type="Pfam" id="PF24836"/>
    </source>
</evidence>
<evidence type="ECO:0000256" key="3">
    <source>
        <dbReference type="ARBA" id="ARBA00023027"/>
    </source>
</evidence>
<organism evidence="12 13">
    <name type="scientific">Oceanospirillum sediminis</name>
    <dbReference type="NCBI Taxonomy" id="2760088"/>
    <lineage>
        <taxon>Bacteria</taxon>
        <taxon>Pseudomonadati</taxon>
        <taxon>Pseudomonadota</taxon>
        <taxon>Gammaproteobacteria</taxon>
        <taxon>Oceanospirillales</taxon>
        <taxon>Oceanospirillaceae</taxon>
        <taxon>Oceanospirillum</taxon>
    </lineage>
</organism>
<keyword evidence="2 8" id="KW-1278">Translocase</keyword>
<keyword evidence="7 8" id="KW-0739">Sodium transport</keyword>
<dbReference type="InterPro" id="IPR022615">
    <property type="entry name" value="NqrA_C_domain"/>
</dbReference>
<evidence type="ECO:0000259" key="10">
    <source>
        <dbReference type="Pfam" id="PF11973"/>
    </source>
</evidence>
<dbReference type="NCBIfam" id="TIGR01936">
    <property type="entry name" value="nqrA"/>
    <property type="match status" value="1"/>
</dbReference>
<dbReference type="AlphaFoldDB" id="A0A839ISI0"/>
<dbReference type="InterPro" id="IPR008703">
    <property type="entry name" value="NqrA"/>
</dbReference>
<evidence type="ECO:0000256" key="2">
    <source>
        <dbReference type="ARBA" id="ARBA00022967"/>
    </source>
</evidence>
<reference evidence="12 13" key="1">
    <citation type="submission" date="2020-08" db="EMBL/GenBank/DDBJ databases">
        <title>Oceanospirillum sp. nov. isolated from marine sediment.</title>
        <authorList>
            <person name="Ji X."/>
        </authorList>
    </citation>
    <scope>NUCLEOTIDE SEQUENCE [LARGE SCALE GENOMIC DNA]</scope>
    <source>
        <strain evidence="12 13">D5</strain>
    </source>
</reference>
<dbReference type="EC" id="7.2.1.1" evidence="8"/>
<evidence type="ECO:0000259" key="9">
    <source>
        <dbReference type="Pfam" id="PF05896"/>
    </source>
</evidence>
<dbReference type="Pfam" id="PF05896">
    <property type="entry name" value="NQRA_N"/>
    <property type="match status" value="1"/>
</dbReference>
<dbReference type="Pfam" id="PF11973">
    <property type="entry name" value="NQRA_SLBB"/>
    <property type="match status" value="1"/>
</dbReference>
<gene>
    <name evidence="8" type="primary">nqrA</name>
    <name evidence="12" type="ORF">H4O21_12925</name>
</gene>
<keyword evidence="3 8" id="KW-0520">NAD</keyword>
<keyword evidence="1 8" id="KW-0813">Transport</keyword>
<comment type="function">
    <text evidence="8">NQR complex catalyzes the reduction of ubiquinone-1 to ubiquinol by two successive reactions, coupled with the transport of Na(+) ions from the cytoplasm to the periplasm. NqrA to NqrE are probably involved in the second step, the conversion of ubisemiquinone to ubiquinol.</text>
</comment>
<comment type="similarity">
    <text evidence="8">Belongs to the NqrA family.</text>
</comment>
<dbReference type="HAMAP" id="MF_00425">
    <property type="entry name" value="NqrA"/>
    <property type="match status" value="1"/>
</dbReference>
<comment type="subunit">
    <text evidence="8">Composed of six subunits; NqrA, NqrB, NqrC, NqrD, NqrE and NqrF.</text>
</comment>
<dbReference type="InterPro" id="IPR056147">
    <property type="entry name" value="NQRA_N"/>
</dbReference>
<keyword evidence="4 8" id="KW-0915">Sodium</keyword>
<proteinExistence type="inferred from homology"/>
<keyword evidence="6 8" id="KW-0830">Ubiquinone</keyword>
<evidence type="ECO:0000313" key="12">
    <source>
        <dbReference type="EMBL" id="MBB1487512.1"/>
    </source>
</evidence>
<comment type="caution">
    <text evidence="12">The sequence shown here is derived from an EMBL/GenBank/DDBJ whole genome shotgun (WGS) entry which is preliminary data.</text>
</comment>
<dbReference type="Pfam" id="PF24836">
    <property type="entry name" value="NQRA_2nd"/>
    <property type="match status" value="1"/>
</dbReference>
<dbReference type="EMBL" id="JACJFM010000015">
    <property type="protein sequence ID" value="MBB1487512.1"/>
    <property type="molecule type" value="Genomic_DNA"/>
</dbReference>
<evidence type="ECO:0000256" key="1">
    <source>
        <dbReference type="ARBA" id="ARBA00022448"/>
    </source>
</evidence>
<evidence type="ECO:0000256" key="5">
    <source>
        <dbReference type="ARBA" id="ARBA00023065"/>
    </source>
</evidence>
<evidence type="ECO:0000256" key="8">
    <source>
        <dbReference type="HAMAP-Rule" id="MF_00425"/>
    </source>
</evidence>
<dbReference type="Proteomes" id="UP000565262">
    <property type="component" value="Unassembled WGS sequence"/>
</dbReference>